<reference evidence="2" key="1">
    <citation type="submission" date="2020-12" db="EMBL/GenBank/DDBJ databases">
        <title>Desulfobium dissulfuricans gen. nov., sp. nov., a novel mesophilic, sulfate-reducing bacterium isolated from a deep-sea hydrothermal vent.</title>
        <authorList>
            <person name="Hashimoto Y."/>
            <person name="Tame A."/>
            <person name="Sawayama S."/>
            <person name="Miyazaki J."/>
            <person name="Takai K."/>
            <person name="Nakagawa S."/>
        </authorList>
    </citation>
    <scope>NUCLEOTIDE SEQUENCE</scope>
    <source>
        <strain evidence="2">GF1</strain>
    </source>
</reference>
<protein>
    <submittedName>
        <fullName evidence="2">Uncharacterized protein</fullName>
    </submittedName>
</protein>
<dbReference type="KEGG" id="ddu:GF1_00020"/>
<evidence type="ECO:0000256" key="1">
    <source>
        <dbReference type="SAM" id="MobiDB-lite"/>
    </source>
</evidence>
<feature type="region of interest" description="Disordered" evidence="1">
    <location>
        <begin position="1"/>
        <end position="25"/>
    </location>
</feature>
<name>A0A915U848_9BACT</name>
<dbReference type="EMBL" id="AP024233">
    <property type="protein sequence ID" value="BCO07626.1"/>
    <property type="molecule type" value="Genomic_DNA"/>
</dbReference>
<dbReference type="RefSeq" id="WP_267927580.1">
    <property type="nucleotide sequence ID" value="NZ_AP024233.1"/>
</dbReference>
<organism evidence="2 3">
    <name type="scientific">Desulfolithobacter dissulfuricans</name>
    <dbReference type="NCBI Taxonomy" id="2795293"/>
    <lineage>
        <taxon>Bacteria</taxon>
        <taxon>Pseudomonadati</taxon>
        <taxon>Thermodesulfobacteriota</taxon>
        <taxon>Desulfobulbia</taxon>
        <taxon>Desulfobulbales</taxon>
        <taxon>Desulfobulbaceae</taxon>
        <taxon>Desulfolithobacter</taxon>
    </lineage>
</organism>
<proteinExistence type="predicted"/>
<evidence type="ECO:0000313" key="3">
    <source>
        <dbReference type="Proteomes" id="UP001063350"/>
    </source>
</evidence>
<sequence>MGMSEDEWEHLSPEQKLEMRRQQAELRAREQQERLRAETEKTRIAAELEKARLQTWRELASGMGYGEFIRVNFLSGEGDFHGYGPIVPDSFLLPIGGLEKLRLRNRDGDELALWAGYQPGKLILCSESFASYSDYDPRHCAILLDNWWEQGEEYHVEVPGRWDPDQALLRKAVVRVKALKAKNCR</sequence>
<feature type="compositionally biased region" description="Basic and acidic residues" evidence="1">
    <location>
        <begin position="9"/>
        <end position="25"/>
    </location>
</feature>
<accession>A0A915U848</accession>
<dbReference type="Proteomes" id="UP001063350">
    <property type="component" value="Chromosome"/>
</dbReference>
<evidence type="ECO:0000313" key="2">
    <source>
        <dbReference type="EMBL" id="BCO07626.1"/>
    </source>
</evidence>
<keyword evidence="3" id="KW-1185">Reference proteome</keyword>
<dbReference type="AlphaFoldDB" id="A0A915U848"/>
<gene>
    <name evidence="2" type="ORF">GF1_00020</name>
</gene>